<evidence type="ECO:0000256" key="2">
    <source>
        <dbReference type="SAM" id="MobiDB-lite"/>
    </source>
</evidence>
<evidence type="ECO:0000256" key="1">
    <source>
        <dbReference type="ARBA" id="ARBA00008812"/>
    </source>
</evidence>
<evidence type="ECO:0000259" key="3">
    <source>
        <dbReference type="SMART" id="SM00867"/>
    </source>
</evidence>
<dbReference type="InterPro" id="IPR036761">
    <property type="entry name" value="TTHA0802/YceI-like_sf"/>
</dbReference>
<keyword evidence="5" id="KW-1185">Reference proteome</keyword>
<feature type="compositionally biased region" description="Low complexity" evidence="2">
    <location>
        <begin position="8"/>
        <end position="34"/>
    </location>
</feature>
<dbReference type="Proteomes" id="UP000007880">
    <property type="component" value="Chromosome"/>
</dbReference>
<accession>I0I931</accession>
<comment type="similarity">
    <text evidence="1">Belongs to the UPF0312 family.</text>
</comment>
<feature type="compositionally biased region" description="Polar residues" evidence="2">
    <location>
        <begin position="55"/>
        <end position="67"/>
    </location>
</feature>
<evidence type="ECO:0000313" key="5">
    <source>
        <dbReference type="Proteomes" id="UP000007880"/>
    </source>
</evidence>
<dbReference type="HOGENOM" id="CLU_1128189_0_0_0"/>
<dbReference type="PANTHER" id="PTHR34406">
    <property type="entry name" value="PROTEIN YCEI"/>
    <property type="match status" value="1"/>
</dbReference>
<dbReference type="STRING" id="926550.CLDAP_37290"/>
<protein>
    <recommendedName>
        <fullName evidence="3">Lipid/polyisoprenoid-binding YceI-like domain-containing protein</fullName>
    </recommendedName>
</protein>
<reference evidence="4 5" key="1">
    <citation type="submission" date="2012-02" db="EMBL/GenBank/DDBJ databases">
        <title>Complete genome sequence of Caldilinea aerophila DSM 14535 (= NBRC 102666).</title>
        <authorList>
            <person name="Oguchi A."/>
            <person name="Hosoyama A."/>
            <person name="Sekine M."/>
            <person name="Fukai R."/>
            <person name="Kato Y."/>
            <person name="Nakamura S."/>
            <person name="Hanada S."/>
            <person name="Yamazaki S."/>
            <person name="Fujita N."/>
        </authorList>
    </citation>
    <scope>NUCLEOTIDE SEQUENCE [LARGE SCALE GENOMIC DNA]</scope>
    <source>
        <strain evidence="5">DSM 14535 / JCM 11387 / NBRC 104270 / STL-6-O1</strain>
    </source>
</reference>
<evidence type="ECO:0000313" key="4">
    <source>
        <dbReference type="EMBL" id="BAM01769.1"/>
    </source>
</evidence>
<organism evidence="4 5">
    <name type="scientific">Caldilinea aerophila (strain DSM 14535 / JCM 11387 / NBRC 104270 / STL-6-O1)</name>
    <dbReference type="NCBI Taxonomy" id="926550"/>
    <lineage>
        <taxon>Bacteria</taxon>
        <taxon>Bacillati</taxon>
        <taxon>Chloroflexota</taxon>
        <taxon>Caldilineae</taxon>
        <taxon>Caldilineales</taxon>
        <taxon>Caldilineaceae</taxon>
        <taxon>Caldilinea</taxon>
    </lineage>
</organism>
<dbReference type="InterPro" id="IPR007372">
    <property type="entry name" value="Lipid/polyisoprenoid-bd_YceI"/>
</dbReference>
<dbReference type="PANTHER" id="PTHR34406:SF1">
    <property type="entry name" value="PROTEIN YCEI"/>
    <property type="match status" value="1"/>
</dbReference>
<proteinExistence type="inferred from homology"/>
<dbReference type="KEGG" id="cap:CLDAP_37290"/>
<dbReference type="Gene3D" id="2.40.128.110">
    <property type="entry name" value="Lipid/polyisoprenoid-binding, YceI-like"/>
    <property type="match status" value="1"/>
</dbReference>
<dbReference type="AlphaFoldDB" id="I0I931"/>
<dbReference type="eggNOG" id="COG2353">
    <property type="taxonomic scope" value="Bacteria"/>
</dbReference>
<dbReference type="SUPFAM" id="SSF101874">
    <property type="entry name" value="YceI-like"/>
    <property type="match status" value="1"/>
</dbReference>
<dbReference type="Pfam" id="PF04264">
    <property type="entry name" value="YceI"/>
    <property type="match status" value="1"/>
</dbReference>
<dbReference type="EMBL" id="AP012337">
    <property type="protein sequence ID" value="BAM01769.1"/>
    <property type="molecule type" value="Genomic_DNA"/>
</dbReference>
<sequence>MAACQGGSSPTPTPSAMSATATAAETQPAAEGAASGANTPEPAEESTVAEEATPAEQSATESATETQASEASPEANSAPITLRFVREGTEARFLIDEVLMGQPKTVVGVTSLVEGEITVNPADPTSVQVGEIRIDARDLTTDDNRRNNRLRNDILKSTQDAYRYIVFRPTSIEGLPSTVNVGDTFNFQVTGDLTILDTTLPVTFDMSVTVVDANTVRGSGSATVRHADFGIRIPSVPIVAGVSDEVRLEIDFTAQG</sequence>
<feature type="domain" description="Lipid/polyisoprenoid-binding YceI-like" evidence="3">
    <location>
        <begin position="81"/>
        <end position="255"/>
    </location>
</feature>
<feature type="region of interest" description="Disordered" evidence="2">
    <location>
        <begin position="1"/>
        <end position="81"/>
    </location>
</feature>
<gene>
    <name evidence="4" type="ordered locus">CLDAP_37290</name>
</gene>
<dbReference type="SMART" id="SM00867">
    <property type="entry name" value="YceI"/>
    <property type="match status" value="1"/>
</dbReference>
<name>I0I931_CALAS</name>
<feature type="compositionally biased region" description="Low complexity" evidence="2">
    <location>
        <begin position="68"/>
        <end position="79"/>
    </location>
</feature>